<evidence type="ECO:0000313" key="13">
    <source>
        <dbReference type="EMBL" id="RUR47727.1"/>
    </source>
</evidence>
<keyword evidence="2" id="KW-1003">Cell membrane</keyword>
<dbReference type="FunFam" id="1.10.287.950:FF:000001">
    <property type="entry name" value="Methyl-accepting chemotaxis sensory transducer"/>
    <property type="match status" value="1"/>
</dbReference>
<evidence type="ECO:0000256" key="10">
    <source>
        <dbReference type="SAM" id="Phobius"/>
    </source>
</evidence>
<dbReference type="InterPro" id="IPR029151">
    <property type="entry name" value="Sensor-like_sf"/>
</dbReference>
<proteinExistence type="inferred from homology"/>
<dbReference type="Pfam" id="PF00672">
    <property type="entry name" value="HAMP"/>
    <property type="match status" value="1"/>
</dbReference>
<dbReference type="GO" id="GO:0006935">
    <property type="term" value="P:chemotaxis"/>
    <property type="evidence" value="ECO:0007669"/>
    <property type="project" value="TreeGrafter"/>
</dbReference>
<comment type="similarity">
    <text evidence="7">Belongs to the methyl-accepting chemotaxis (MCP) protein family.</text>
</comment>
<dbReference type="PANTHER" id="PTHR43531">
    <property type="entry name" value="PROTEIN ICFG"/>
    <property type="match status" value="1"/>
</dbReference>
<evidence type="ECO:0000256" key="9">
    <source>
        <dbReference type="SAM" id="MobiDB-lite"/>
    </source>
</evidence>
<dbReference type="CDD" id="cd06225">
    <property type="entry name" value="HAMP"/>
    <property type="match status" value="1"/>
</dbReference>
<dbReference type="PROSITE" id="PS50111">
    <property type="entry name" value="CHEMOTAXIS_TRANSDUC_2"/>
    <property type="match status" value="1"/>
</dbReference>
<evidence type="ECO:0000256" key="5">
    <source>
        <dbReference type="ARBA" id="ARBA00023136"/>
    </source>
</evidence>
<dbReference type="PANTHER" id="PTHR43531:SF16">
    <property type="entry name" value="METHYL-ACCEPTING CHEMOTAXIS PROTEIN II"/>
    <property type="match status" value="1"/>
</dbReference>
<organism evidence="13 14">
    <name type="scientific">Vreelandella populi</name>
    <dbReference type="NCBI Taxonomy" id="2498858"/>
    <lineage>
        <taxon>Bacteria</taxon>
        <taxon>Pseudomonadati</taxon>
        <taxon>Pseudomonadota</taxon>
        <taxon>Gammaproteobacteria</taxon>
        <taxon>Oceanospirillales</taxon>
        <taxon>Halomonadaceae</taxon>
        <taxon>Vreelandella</taxon>
    </lineage>
</organism>
<dbReference type="Gene3D" id="3.30.450.20">
    <property type="entry name" value="PAS domain"/>
    <property type="match status" value="2"/>
</dbReference>
<evidence type="ECO:0000259" key="11">
    <source>
        <dbReference type="PROSITE" id="PS50111"/>
    </source>
</evidence>
<accession>A0A433LF08</accession>
<dbReference type="GO" id="GO:0004888">
    <property type="term" value="F:transmembrane signaling receptor activity"/>
    <property type="evidence" value="ECO:0007669"/>
    <property type="project" value="TreeGrafter"/>
</dbReference>
<protein>
    <submittedName>
        <fullName evidence="13">Methyl-accepting chemotaxis protein</fullName>
    </submittedName>
</protein>
<dbReference type="SMART" id="SM00304">
    <property type="entry name" value="HAMP"/>
    <property type="match status" value="1"/>
</dbReference>
<comment type="subcellular location">
    <subcellularLocation>
        <location evidence="1">Cell membrane</location>
        <topology evidence="1">Multi-pass membrane protein</topology>
    </subcellularLocation>
</comment>
<dbReference type="AlphaFoldDB" id="A0A433LF08"/>
<dbReference type="InterPro" id="IPR003660">
    <property type="entry name" value="HAMP_dom"/>
</dbReference>
<feature type="region of interest" description="Disordered" evidence="9">
    <location>
        <begin position="604"/>
        <end position="630"/>
    </location>
</feature>
<name>A0A433LF08_9GAMM</name>
<keyword evidence="14" id="KW-1185">Reference proteome</keyword>
<dbReference type="InterPro" id="IPR051310">
    <property type="entry name" value="MCP_chemotaxis"/>
</dbReference>
<dbReference type="GO" id="GO:0007165">
    <property type="term" value="P:signal transduction"/>
    <property type="evidence" value="ECO:0007669"/>
    <property type="project" value="UniProtKB-KW"/>
</dbReference>
<dbReference type="Gene3D" id="1.10.287.950">
    <property type="entry name" value="Methyl-accepting chemotaxis protein"/>
    <property type="match status" value="1"/>
</dbReference>
<evidence type="ECO:0000256" key="3">
    <source>
        <dbReference type="ARBA" id="ARBA00022692"/>
    </source>
</evidence>
<evidence type="ECO:0000256" key="1">
    <source>
        <dbReference type="ARBA" id="ARBA00004651"/>
    </source>
</evidence>
<evidence type="ECO:0000256" key="7">
    <source>
        <dbReference type="ARBA" id="ARBA00029447"/>
    </source>
</evidence>
<feature type="compositionally biased region" description="Polar residues" evidence="9">
    <location>
        <begin position="620"/>
        <end position="630"/>
    </location>
</feature>
<evidence type="ECO:0000256" key="2">
    <source>
        <dbReference type="ARBA" id="ARBA00022475"/>
    </source>
</evidence>
<gene>
    <name evidence="13" type="ORF">ELY37_05570</name>
</gene>
<evidence type="ECO:0000259" key="12">
    <source>
        <dbReference type="PROSITE" id="PS50885"/>
    </source>
</evidence>
<evidence type="ECO:0000256" key="4">
    <source>
        <dbReference type="ARBA" id="ARBA00022989"/>
    </source>
</evidence>
<feature type="transmembrane region" description="Helical" evidence="10">
    <location>
        <begin position="278"/>
        <end position="300"/>
    </location>
</feature>
<dbReference type="CDD" id="cd11386">
    <property type="entry name" value="MCP_signal"/>
    <property type="match status" value="1"/>
</dbReference>
<dbReference type="Pfam" id="PF02743">
    <property type="entry name" value="dCache_1"/>
    <property type="match status" value="1"/>
</dbReference>
<comment type="caution">
    <text evidence="13">The sequence shown here is derived from an EMBL/GenBank/DDBJ whole genome shotgun (WGS) entry which is preliminary data.</text>
</comment>
<keyword evidence="5 10" id="KW-0472">Membrane</keyword>
<dbReference type="InterPro" id="IPR004089">
    <property type="entry name" value="MCPsignal_dom"/>
</dbReference>
<feature type="domain" description="Methyl-accepting transducer" evidence="11">
    <location>
        <begin position="356"/>
        <end position="585"/>
    </location>
</feature>
<keyword evidence="6 8" id="KW-0807">Transducer</keyword>
<dbReference type="PROSITE" id="PS50885">
    <property type="entry name" value="HAMP"/>
    <property type="match status" value="1"/>
</dbReference>
<evidence type="ECO:0000256" key="8">
    <source>
        <dbReference type="PROSITE-ProRule" id="PRU00284"/>
    </source>
</evidence>
<dbReference type="RefSeq" id="WP_126952298.1">
    <property type="nucleotide sequence ID" value="NZ_RZHD01000004.1"/>
</dbReference>
<reference evidence="13 14" key="1">
    <citation type="submission" date="2018-12" db="EMBL/GenBank/DDBJ databases">
        <title>three novel Halomonas strain isolated from plants.</title>
        <authorList>
            <person name="Sun C."/>
        </authorList>
    </citation>
    <scope>NUCLEOTIDE SEQUENCE [LARGE SCALE GENOMIC DNA]</scope>
    <source>
        <strain evidence="13 14">RC</strain>
    </source>
</reference>
<dbReference type="OrthoDB" id="2489132at2"/>
<feature type="domain" description="HAMP" evidence="12">
    <location>
        <begin position="297"/>
        <end position="351"/>
    </location>
</feature>
<dbReference type="EMBL" id="RZHD01000004">
    <property type="protein sequence ID" value="RUR47727.1"/>
    <property type="molecule type" value="Genomic_DNA"/>
</dbReference>
<dbReference type="SUPFAM" id="SSF103190">
    <property type="entry name" value="Sensory domain-like"/>
    <property type="match status" value="1"/>
</dbReference>
<evidence type="ECO:0000256" key="6">
    <source>
        <dbReference type="ARBA" id="ARBA00023224"/>
    </source>
</evidence>
<keyword evidence="4 10" id="KW-1133">Transmembrane helix</keyword>
<dbReference type="CDD" id="cd12913">
    <property type="entry name" value="PDC1_MCP_like"/>
    <property type="match status" value="1"/>
</dbReference>
<dbReference type="InterPro" id="IPR033479">
    <property type="entry name" value="dCache_1"/>
</dbReference>
<sequence length="630" mass="67128">MFSSLRIRILLAALAAIILGLVINGIVSYATVKHHNNVQIANNLKAVVSGNTQALNEWFNTRLNMLESMETAANSNDPGPALRQLLTSGGFISTYIGYPGAGEIIFDNGFEPPSGYDSRERPWYKAAVNAQDTIITEPYVDTQTHELVVTFARPFYRNGRLTAVVGADIPINNIVETVTSIAPTPSSFGFLTTYDGTLVAHPDTDLILNPVSAINNQLTTGLINQLTSAATPLPLTLQGSDKLLLGRAIGGENGWRLIVALDEHEATAGLRAIATSSIIILVIVALLTALAFGLLLSLLLRRLLGVRNAMDNIASGEGDLTQRLPEQGNDEVTQIARAFNRFVGKMEAVLIDVRTSSVSVHHAANEIAMGGQDLSRRTDNAAASLQQTSASIEEITSTVQHTAASAQEANKLSQTASEVANEGGRVVANVVTTMEDITRASDKIGEIVTLMNSISFQTNLLALNASVEAARAGEHGRGFAVVADEVRKLAGRSSDAANDIQKLIEDSQSRVNKGTLLVRNAGTTMQDIVIHITRVTGVLEEINAAAREQSDGINQVNIAVAELDRMTQENAAMVEESTTAAEQLKEQANHLAGTISNFTLSHAAAPAAQPPASLPSRSAIKQTRNLTHAF</sequence>
<dbReference type="SMART" id="SM00283">
    <property type="entry name" value="MA"/>
    <property type="match status" value="1"/>
</dbReference>
<dbReference type="CDD" id="cd12912">
    <property type="entry name" value="PDC2_MCP_like"/>
    <property type="match status" value="1"/>
</dbReference>
<dbReference type="Proteomes" id="UP000286912">
    <property type="component" value="Unassembled WGS sequence"/>
</dbReference>
<keyword evidence="3 10" id="KW-0812">Transmembrane</keyword>
<dbReference type="SUPFAM" id="SSF58104">
    <property type="entry name" value="Methyl-accepting chemotaxis protein (MCP) signaling domain"/>
    <property type="match status" value="1"/>
</dbReference>
<dbReference type="Pfam" id="PF00015">
    <property type="entry name" value="MCPsignal"/>
    <property type="match status" value="1"/>
</dbReference>
<dbReference type="GO" id="GO:0005886">
    <property type="term" value="C:plasma membrane"/>
    <property type="evidence" value="ECO:0007669"/>
    <property type="project" value="UniProtKB-SubCell"/>
</dbReference>
<evidence type="ECO:0000313" key="14">
    <source>
        <dbReference type="Proteomes" id="UP000286912"/>
    </source>
</evidence>